<dbReference type="OrthoDB" id="3238622at2759"/>
<organism evidence="1 2">
    <name type="scientific">Rickenella mellea</name>
    <dbReference type="NCBI Taxonomy" id="50990"/>
    <lineage>
        <taxon>Eukaryota</taxon>
        <taxon>Fungi</taxon>
        <taxon>Dikarya</taxon>
        <taxon>Basidiomycota</taxon>
        <taxon>Agaricomycotina</taxon>
        <taxon>Agaricomycetes</taxon>
        <taxon>Hymenochaetales</taxon>
        <taxon>Rickenellaceae</taxon>
        <taxon>Rickenella</taxon>
    </lineage>
</organism>
<protein>
    <submittedName>
        <fullName evidence="1">Uncharacterized protein</fullName>
    </submittedName>
</protein>
<evidence type="ECO:0000313" key="2">
    <source>
        <dbReference type="Proteomes" id="UP000294933"/>
    </source>
</evidence>
<dbReference type="VEuPathDB" id="FungiDB:BD410DRAFT_529505"/>
<evidence type="ECO:0000313" key="1">
    <source>
        <dbReference type="EMBL" id="TDL26619.1"/>
    </source>
</evidence>
<gene>
    <name evidence="1" type="ORF">BD410DRAFT_529505</name>
</gene>
<dbReference type="EMBL" id="ML170161">
    <property type="protein sequence ID" value="TDL26619.1"/>
    <property type="molecule type" value="Genomic_DNA"/>
</dbReference>
<sequence>MDGPLDGEDEWKILTSYISEKLDERADGNFLKEYKFWDDGRLEGLWEPTCEHCGEPCVTMDGLYDFFAGALDRIAFKDK</sequence>
<dbReference type="Proteomes" id="UP000294933">
    <property type="component" value="Unassembled WGS sequence"/>
</dbReference>
<keyword evidence="2" id="KW-1185">Reference proteome</keyword>
<dbReference type="AlphaFoldDB" id="A0A4Y7QIG1"/>
<proteinExistence type="predicted"/>
<accession>A0A4Y7QIG1</accession>
<name>A0A4Y7QIG1_9AGAM</name>
<reference evidence="1 2" key="1">
    <citation type="submission" date="2018-06" db="EMBL/GenBank/DDBJ databases">
        <title>A transcriptomic atlas of mushroom development highlights an independent origin of complex multicellularity.</title>
        <authorList>
            <consortium name="DOE Joint Genome Institute"/>
            <person name="Krizsan K."/>
            <person name="Almasi E."/>
            <person name="Merenyi Z."/>
            <person name="Sahu N."/>
            <person name="Viragh M."/>
            <person name="Koszo T."/>
            <person name="Mondo S."/>
            <person name="Kiss B."/>
            <person name="Balint B."/>
            <person name="Kues U."/>
            <person name="Barry K."/>
            <person name="Hegedus J.C."/>
            <person name="Henrissat B."/>
            <person name="Johnson J."/>
            <person name="Lipzen A."/>
            <person name="Ohm R."/>
            <person name="Nagy I."/>
            <person name="Pangilinan J."/>
            <person name="Yan J."/>
            <person name="Xiong Y."/>
            <person name="Grigoriev I.V."/>
            <person name="Hibbett D.S."/>
            <person name="Nagy L.G."/>
        </authorList>
    </citation>
    <scope>NUCLEOTIDE SEQUENCE [LARGE SCALE GENOMIC DNA]</scope>
    <source>
        <strain evidence="1 2">SZMC22713</strain>
    </source>
</reference>